<proteinExistence type="predicted"/>
<dbReference type="AlphaFoldDB" id="A0A8A4JY54"/>
<organism evidence="1 2">
    <name type="scientific">Pantoea ananas</name>
    <name type="common">Erwinia uredovora</name>
    <dbReference type="NCBI Taxonomy" id="553"/>
    <lineage>
        <taxon>Bacteria</taxon>
        <taxon>Pseudomonadati</taxon>
        <taxon>Pseudomonadota</taxon>
        <taxon>Gammaproteobacteria</taxon>
        <taxon>Enterobacterales</taxon>
        <taxon>Erwiniaceae</taxon>
        <taxon>Pantoea</taxon>
    </lineage>
</organism>
<accession>A0A8A4JY54</accession>
<protein>
    <submittedName>
        <fullName evidence="1">Uncharacterized protein</fullName>
    </submittedName>
</protein>
<name>A0A8A4JY54_PANAN</name>
<reference evidence="1" key="1">
    <citation type="submission" date="2020-07" db="EMBL/GenBank/DDBJ databases">
        <title>Genome Sequences for Panteoa spp. that cause Center Rot in Onions.</title>
        <authorList>
            <person name="Asselin J.A."/>
            <person name="Helmann T."/>
            <person name="Beer S."/>
            <person name="Stodghill P."/>
        </authorList>
    </citation>
    <scope>NUCLEOTIDE SEQUENCE</scope>
    <source>
        <strain evidence="1">OC5a</strain>
    </source>
</reference>
<sequence length="131" mass="14422">MKMIMRYQMAVLLFAGTTAALAAPPVANVWQIYQAELARQCPAKHLEWLAPADIRDALDDYQSHLSTGLQSAMTTAERHSCRDVSAGVTCDNVGDLDIAWKNDLMPAVAASFCRRFTMCRKQSDCDNLAAP</sequence>
<gene>
    <name evidence="1" type="ORF">H0Z12_12815</name>
</gene>
<evidence type="ECO:0000313" key="2">
    <source>
        <dbReference type="Proteomes" id="UP000663901"/>
    </source>
</evidence>
<dbReference type="Proteomes" id="UP000663901">
    <property type="component" value="Chromosome"/>
</dbReference>
<dbReference type="EMBL" id="CP059084">
    <property type="protein sequence ID" value="QTC44625.1"/>
    <property type="molecule type" value="Genomic_DNA"/>
</dbReference>
<evidence type="ECO:0000313" key="1">
    <source>
        <dbReference type="EMBL" id="QTC44625.1"/>
    </source>
</evidence>